<name>A0A8S5T9U7_9CAUD</name>
<sequence length="35" mass="4203">MKLGRLYSPLREQLNLLVEIIRNLISIQIYTKLFI</sequence>
<protein>
    <submittedName>
        <fullName evidence="1">Uncharacterized protein</fullName>
    </submittedName>
</protein>
<reference evidence="1" key="1">
    <citation type="journal article" date="2021" name="Proc. Natl. Acad. Sci. U.S.A.">
        <title>A Catalog of Tens of Thousands of Viruses from Human Metagenomes Reveals Hidden Associations with Chronic Diseases.</title>
        <authorList>
            <person name="Tisza M.J."/>
            <person name="Buck C.B."/>
        </authorList>
    </citation>
    <scope>NUCLEOTIDE SEQUENCE</scope>
    <source>
        <strain evidence="1">Ct47y1</strain>
    </source>
</reference>
<evidence type="ECO:0000313" key="1">
    <source>
        <dbReference type="EMBL" id="DAF59803.1"/>
    </source>
</evidence>
<proteinExistence type="predicted"/>
<organism evidence="1">
    <name type="scientific">Siphoviridae sp. ct47y1</name>
    <dbReference type="NCBI Taxonomy" id="2827775"/>
    <lineage>
        <taxon>Viruses</taxon>
        <taxon>Duplodnaviria</taxon>
        <taxon>Heunggongvirae</taxon>
        <taxon>Uroviricota</taxon>
        <taxon>Caudoviricetes</taxon>
    </lineage>
</organism>
<dbReference type="EMBL" id="BK032777">
    <property type="protein sequence ID" value="DAF59803.1"/>
    <property type="molecule type" value="Genomic_DNA"/>
</dbReference>
<accession>A0A8S5T9U7</accession>